<dbReference type="EMBL" id="JAKZGO010000005">
    <property type="protein sequence ID" value="MCH7413491.1"/>
    <property type="molecule type" value="Genomic_DNA"/>
</dbReference>
<organism evidence="1 2">
    <name type="scientific">Belliella alkalica</name>
    <dbReference type="NCBI Taxonomy" id="1730871"/>
    <lineage>
        <taxon>Bacteria</taxon>
        <taxon>Pseudomonadati</taxon>
        <taxon>Bacteroidota</taxon>
        <taxon>Cytophagia</taxon>
        <taxon>Cytophagales</taxon>
        <taxon>Cyclobacteriaceae</taxon>
        <taxon>Belliella</taxon>
    </lineage>
</organism>
<protein>
    <recommendedName>
        <fullName evidence="3">Outer membrane protein beta-barrel domain-containing protein</fullName>
    </recommendedName>
</protein>
<proteinExistence type="predicted"/>
<reference evidence="1" key="1">
    <citation type="submission" date="2022-03" db="EMBL/GenBank/DDBJ databases">
        <title>De novo assembled genomes of Belliella spp. (Cyclobacteriaceae) strains.</title>
        <authorList>
            <person name="Szabo A."/>
            <person name="Korponai K."/>
            <person name="Felfoldi T."/>
        </authorList>
    </citation>
    <scope>NUCLEOTIDE SEQUENCE</scope>
    <source>
        <strain evidence="1">DSM 111903</strain>
    </source>
</reference>
<comment type="caution">
    <text evidence="1">The sequence shown here is derived from an EMBL/GenBank/DDBJ whole genome shotgun (WGS) entry which is preliminary data.</text>
</comment>
<evidence type="ECO:0000313" key="1">
    <source>
        <dbReference type="EMBL" id="MCH7413491.1"/>
    </source>
</evidence>
<name>A0ABS9VAN4_9BACT</name>
<evidence type="ECO:0008006" key="3">
    <source>
        <dbReference type="Google" id="ProtNLM"/>
    </source>
</evidence>
<evidence type="ECO:0000313" key="2">
    <source>
        <dbReference type="Proteomes" id="UP001165430"/>
    </source>
</evidence>
<dbReference type="RefSeq" id="WP_241411292.1">
    <property type="nucleotide sequence ID" value="NZ_JAKZGO010000005.1"/>
</dbReference>
<gene>
    <name evidence="1" type="ORF">MM213_08350</name>
</gene>
<keyword evidence="2" id="KW-1185">Reference proteome</keyword>
<accession>A0ABS9VAN4</accession>
<dbReference type="Proteomes" id="UP001165430">
    <property type="component" value="Unassembled WGS sequence"/>
</dbReference>
<sequence>MNKKLIVFLFLVFVITLQINAQSKFSIGLQGGRSVLIPETLNVPNQLVGFDARGAGGVNFILYGRYFIRPSWSVRLGTGILGYKSAHEFNSDLRTTGFSGVQPQAMSSLDYHVDFGNSGFGLILSAGINSNLAHQYSDIHVLDADGIFLAGYISRNENGDLIDSYLRGHEVAYSFSDQKILLHLRPEISVFKKFGRHKFLAAFSYSHALSDPISKIEYTSISFENEYFAARHRFGGSYTTLQAGYEFGF</sequence>